<dbReference type="AlphaFoldDB" id="A0A0B1TGC2"/>
<dbReference type="OrthoDB" id="5822275at2759"/>
<evidence type="ECO:0000313" key="3">
    <source>
        <dbReference type="Proteomes" id="UP000053660"/>
    </source>
</evidence>
<dbReference type="GO" id="GO:0005938">
    <property type="term" value="C:cell cortex"/>
    <property type="evidence" value="ECO:0007669"/>
    <property type="project" value="TreeGrafter"/>
</dbReference>
<evidence type="ECO:0000256" key="1">
    <source>
        <dbReference type="SAM" id="MobiDB-lite"/>
    </source>
</evidence>
<proteinExistence type="predicted"/>
<organism evidence="2 3">
    <name type="scientific">Oesophagostomum dentatum</name>
    <name type="common">Nodular worm</name>
    <dbReference type="NCBI Taxonomy" id="61180"/>
    <lineage>
        <taxon>Eukaryota</taxon>
        <taxon>Metazoa</taxon>
        <taxon>Ecdysozoa</taxon>
        <taxon>Nematoda</taxon>
        <taxon>Chromadorea</taxon>
        <taxon>Rhabditida</taxon>
        <taxon>Rhabditina</taxon>
        <taxon>Rhabditomorpha</taxon>
        <taxon>Strongyloidea</taxon>
        <taxon>Strongylidae</taxon>
        <taxon>Oesophagostomum</taxon>
    </lineage>
</organism>
<feature type="compositionally biased region" description="Pro residues" evidence="1">
    <location>
        <begin position="150"/>
        <end position="163"/>
    </location>
</feature>
<dbReference type="PANTHER" id="PTHR39387">
    <property type="entry name" value="SHAVENOID, ISOFORM B"/>
    <property type="match status" value="1"/>
</dbReference>
<protein>
    <submittedName>
        <fullName evidence="2">Uncharacterized protein</fullName>
    </submittedName>
</protein>
<feature type="compositionally biased region" description="Acidic residues" evidence="1">
    <location>
        <begin position="105"/>
        <end position="117"/>
    </location>
</feature>
<sequence length="249" mass="27976">MGPCEFKTSLERVPKRRLYFSSEYLDEAMMANPPPVAEQFLTDLRRVIEIARERIRMRRFVPMLITIPEDHEEEIESEPTEQQTTSQQDSPKSDKSVDSGRESPSESDDSSREDDEEAQQRANNEAHEVERVNSVRNIVNGFESRTAPATHPPKPSRIPPRIPAKPRLPTSQIPTLLGESSPRPLQKSLALARAPSLPKSSPPRITPDSRARKGYAVFPADPMLNKSLPRRKKAIPRLVAEPTPTATST</sequence>
<feature type="region of interest" description="Disordered" evidence="1">
    <location>
        <begin position="70"/>
        <end position="249"/>
    </location>
</feature>
<feature type="compositionally biased region" description="Low complexity" evidence="1">
    <location>
        <begin position="80"/>
        <end position="90"/>
    </location>
</feature>
<name>A0A0B1TGC2_OESDE</name>
<reference evidence="2 3" key="1">
    <citation type="submission" date="2014-03" db="EMBL/GenBank/DDBJ databases">
        <title>Draft genome of the hookworm Oesophagostomum dentatum.</title>
        <authorList>
            <person name="Mitreva M."/>
        </authorList>
    </citation>
    <scope>NUCLEOTIDE SEQUENCE [LARGE SCALE GENOMIC DNA]</scope>
    <source>
        <strain evidence="2 3">OD-Hann</strain>
    </source>
</reference>
<dbReference type="EMBL" id="KN549630">
    <property type="protein sequence ID" value="KHJ96583.1"/>
    <property type="molecule type" value="Genomic_DNA"/>
</dbReference>
<accession>A0A0B1TGC2</accession>
<feature type="compositionally biased region" description="Basic and acidic residues" evidence="1">
    <location>
        <begin position="124"/>
        <end position="133"/>
    </location>
</feature>
<evidence type="ECO:0000313" key="2">
    <source>
        <dbReference type="EMBL" id="KHJ96583.1"/>
    </source>
</evidence>
<gene>
    <name evidence="2" type="ORF">OESDEN_03449</name>
</gene>
<keyword evidence="3" id="KW-1185">Reference proteome</keyword>
<feature type="compositionally biased region" description="Basic and acidic residues" evidence="1">
    <location>
        <begin position="91"/>
        <end position="104"/>
    </location>
</feature>
<dbReference type="PANTHER" id="PTHR39387:SF1">
    <property type="entry name" value="SHAVENOID, ISOFORM B"/>
    <property type="match status" value="1"/>
</dbReference>
<dbReference type="Proteomes" id="UP000053660">
    <property type="component" value="Unassembled WGS sequence"/>
</dbReference>
<feature type="compositionally biased region" description="Acidic residues" evidence="1">
    <location>
        <begin position="70"/>
        <end position="79"/>
    </location>
</feature>